<protein>
    <submittedName>
        <fullName evidence="2">Flavin-dependent dehydrogenase</fullName>
    </submittedName>
</protein>
<dbReference type="SUPFAM" id="SSF51905">
    <property type="entry name" value="FAD/NAD(P)-binding domain"/>
    <property type="match status" value="1"/>
</dbReference>
<feature type="domain" description="FAD-binding" evidence="1">
    <location>
        <begin position="8"/>
        <end position="349"/>
    </location>
</feature>
<dbReference type="PANTHER" id="PTHR42685">
    <property type="entry name" value="GERANYLGERANYL DIPHOSPHATE REDUCTASE"/>
    <property type="match status" value="1"/>
</dbReference>
<dbReference type="GO" id="GO:0071949">
    <property type="term" value="F:FAD binding"/>
    <property type="evidence" value="ECO:0007669"/>
    <property type="project" value="InterPro"/>
</dbReference>
<gene>
    <name evidence="2" type="ORF">EV646_103276</name>
</gene>
<dbReference type="InterPro" id="IPR036188">
    <property type="entry name" value="FAD/NAD-bd_sf"/>
</dbReference>
<evidence type="ECO:0000313" key="3">
    <source>
        <dbReference type="Proteomes" id="UP000295573"/>
    </source>
</evidence>
<sequence>MQSIHHRHDVVIVGARAAGAATALLLARHGHDVVVVDRDTFPSDTVSTHQLARPGVVQLNRWGLLDAVLDSGAPAIRQVTFTAAGESITRPVKDSAGVDLLVAPRRYILDTIVAGAAADAGASVRYGVTVDGVRFDQNGRAAGVYGHDESGAPIELSARFVIGADGLGSRIAREVGAGIIEGRGASSSGQYAYFDGLPWNGIELVVADRALSGVFPTHHGQACIWICGPTADAHAFRRTATTRAEAFTNYLRRTAPELAERLRAGRLVSPVTGMMRAPNQIRRSHGPGWALVGDAGYHKDPVTGHGLSDAYRDAELLADALHEALLGVDPDAALAGYQRRRDRALREVFELTIALAQYPGVQEFVVLQKQLARALDAEATELASPEPIAV</sequence>
<dbReference type="OrthoDB" id="103324at2"/>
<evidence type="ECO:0000259" key="1">
    <source>
        <dbReference type="Pfam" id="PF01494"/>
    </source>
</evidence>
<name>A0A4R2IY75_9ACTN</name>
<dbReference type="RefSeq" id="WP_132146944.1">
    <property type="nucleotide sequence ID" value="NZ_SLWR01000003.1"/>
</dbReference>
<dbReference type="EMBL" id="SLWR01000003">
    <property type="protein sequence ID" value="TCO49298.1"/>
    <property type="molecule type" value="Genomic_DNA"/>
</dbReference>
<dbReference type="InterPro" id="IPR002938">
    <property type="entry name" value="FAD-bd"/>
</dbReference>
<reference evidence="2 3" key="1">
    <citation type="journal article" date="2015" name="Stand. Genomic Sci.">
        <title>Genomic Encyclopedia of Bacterial and Archaeal Type Strains, Phase III: the genomes of soil and plant-associated and newly described type strains.</title>
        <authorList>
            <person name="Whitman W.B."/>
            <person name="Woyke T."/>
            <person name="Klenk H.P."/>
            <person name="Zhou Y."/>
            <person name="Lilburn T.G."/>
            <person name="Beck B.J."/>
            <person name="De Vos P."/>
            <person name="Vandamme P."/>
            <person name="Eisen J.A."/>
            <person name="Garrity G."/>
            <person name="Hugenholtz P."/>
            <person name="Kyrpides N.C."/>
        </authorList>
    </citation>
    <scope>NUCLEOTIDE SEQUENCE [LARGE SCALE GENOMIC DNA]</scope>
    <source>
        <strain evidence="2 3">VKM Ac-2541</strain>
    </source>
</reference>
<dbReference type="Gene3D" id="3.50.50.60">
    <property type="entry name" value="FAD/NAD(P)-binding domain"/>
    <property type="match status" value="1"/>
</dbReference>
<proteinExistence type="predicted"/>
<evidence type="ECO:0000313" key="2">
    <source>
        <dbReference type="EMBL" id="TCO49298.1"/>
    </source>
</evidence>
<dbReference type="InterPro" id="IPR050407">
    <property type="entry name" value="Geranylgeranyl_reductase"/>
</dbReference>
<accession>A0A4R2IY75</accession>
<keyword evidence="3" id="KW-1185">Reference proteome</keyword>
<dbReference type="AlphaFoldDB" id="A0A4R2IY75"/>
<dbReference type="Pfam" id="PF01494">
    <property type="entry name" value="FAD_binding_3"/>
    <property type="match status" value="1"/>
</dbReference>
<organism evidence="2 3">
    <name type="scientific">Kribbella antiqua</name>
    <dbReference type="NCBI Taxonomy" id="2512217"/>
    <lineage>
        <taxon>Bacteria</taxon>
        <taxon>Bacillati</taxon>
        <taxon>Actinomycetota</taxon>
        <taxon>Actinomycetes</taxon>
        <taxon>Propionibacteriales</taxon>
        <taxon>Kribbellaceae</taxon>
        <taxon>Kribbella</taxon>
    </lineage>
</organism>
<dbReference type="PRINTS" id="PR00420">
    <property type="entry name" value="RNGMNOXGNASE"/>
</dbReference>
<dbReference type="PANTHER" id="PTHR42685:SF22">
    <property type="entry name" value="CONDITIONED MEDIUM FACTOR RECEPTOR 1"/>
    <property type="match status" value="1"/>
</dbReference>
<comment type="caution">
    <text evidence="2">The sequence shown here is derived from an EMBL/GenBank/DDBJ whole genome shotgun (WGS) entry which is preliminary data.</text>
</comment>
<dbReference type="Proteomes" id="UP000295573">
    <property type="component" value="Unassembled WGS sequence"/>
</dbReference>